<name>A0AAD7IZN2_9AGAR</name>
<evidence type="ECO:0000256" key="1">
    <source>
        <dbReference type="SAM" id="MobiDB-lite"/>
    </source>
</evidence>
<proteinExistence type="predicted"/>
<evidence type="ECO:0000313" key="2">
    <source>
        <dbReference type="EMBL" id="KAJ7752760.1"/>
    </source>
</evidence>
<dbReference type="Proteomes" id="UP001215280">
    <property type="component" value="Unassembled WGS sequence"/>
</dbReference>
<comment type="caution">
    <text evidence="2">The sequence shown here is derived from an EMBL/GenBank/DDBJ whole genome shotgun (WGS) entry which is preliminary data.</text>
</comment>
<feature type="compositionally biased region" description="Acidic residues" evidence="1">
    <location>
        <begin position="199"/>
        <end position="212"/>
    </location>
</feature>
<organism evidence="2 3">
    <name type="scientific">Mycena maculata</name>
    <dbReference type="NCBI Taxonomy" id="230809"/>
    <lineage>
        <taxon>Eukaryota</taxon>
        <taxon>Fungi</taxon>
        <taxon>Dikarya</taxon>
        <taxon>Basidiomycota</taxon>
        <taxon>Agaricomycotina</taxon>
        <taxon>Agaricomycetes</taxon>
        <taxon>Agaricomycetidae</taxon>
        <taxon>Agaricales</taxon>
        <taxon>Marasmiineae</taxon>
        <taxon>Mycenaceae</taxon>
        <taxon>Mycena</taxon>
    </lineage>
</organism>
<accession>A0AAD7IZN2</accession>
<dbReference type="EMBL" id="JARJLG010000073">
    <property type="protein sequence ID" value="KAJ7752760.1"/>
    <property type="molecule type" value="Genomic_DNA"/>
</dbReference>
<feature type="region of interest" description="Disordered" evidence="1">
    <location>
        <begin position="180"/>
        <end position="226"/>
    </location>
</feature>
<dbReference type="AlphaFoldDB" id="A0AAD7IZN2"/>
<protein>
    <submittedName>
        <fullName evidence="2">Uncharacterized protein</fullName>
    </submittedName>
</protein>
<reference evidence="2" key="1">
    <citation type="submission" date="2023-03" db="EMBL/GenBank/DDBJ databases">
        <title>Massive genome expansion in bonnet fungi (Mycena s.s.) driven by repeated elements and novel gene families across ecological guilds.</title>
        <authorList>
            <consortium name="Lawrence Berkeley National Laboratory"/>
            <person name="Harder C.B."/>
            <person name="Miyauchi S."/>
            <person name="Viragh M."/>
            <person name="Kuo A."/>
            <person name="Thoen E."/>
            <person name="Andreopoulos B."/>
            <person name="Lu D."/>
            <person name="Skrede I."/>
            <person name="Drula E."/>
            <person name="Henrissat B."/>
            <person name="Morin E."/>
            <person name="Kohler A."/>
            <person name="Barry K."/>
            <person name="LaButti K."/>
            <person name="Morin E."/>
            <person name="Salamov A."/>
            <person name="Lipzen A."/>
            <person name="Mereny Z."/>
            <person name="Hegedus B."/>
            <person name="Baldrian P."/>
            <person name="Stursova M."/>
            <person name="Weitz H."/>
            <person name="Taylor A."/>
            <person name="Grigoriev I.V."/>
            <person name="Nagy L.G."/>
            <person name="Martin F."/>
            <person name="Kauserud H."/>
        </authorList>
    </citation>
    <scope>NUCLEOTIDE SEQUENCE</scope>
    <source>
        <strain evidence="2">CBHHK188m</strain>
    </source>
</reference>
<gene>
    <name evidence="2" type="ORF">DFH07DRAFT_518115</name>
</gene>
<sequence>MSSLANANFPAGYTYAFCRPRFFVSVKVHEVARNLLGKAQTRGTYGKLSLIDSSLATLHSKILKKEWNEAFTILSALTLFNEVEDDWPMLDDGKRVALTNKVYGASLVTVLRALKKEGRLDILNFPALETTLREAAGWGGLMKDISCNSDYDLVCKAVGARLFQKSEADIASEKARQDAWLASRSQEDQDEFHRMMREEAEDEEDEDEGDESEPWHSGGSEFDEDVKSKDFDLSRVWKEYKAYLDLIPGRR</sequence>
<keyword evidence="3" id="KW-1185">Reference proteome</keyword>
<feature type="compositionally biased region" description="Basic and acidic residues" evidence="1">
    <location>
        <begin position="185"/>
        <end position="198"/>
    </location>
</feature>
<evidence type="ECO:0000313" key="3">
    <source>
        <dbReference type="Proteomes" id="UP001215280"/>
    </source>
</evidence>